<name>A0ABX7MB50_9RHOO</name>
<evidence type="ECO:0000313" key="4">
    <source>
        <dbReference type="Proteomes" id="UP000663570"/>
    </source>
</evidence>
<dbReference type="PANTHER" id="PTHR35882">
    <property type="entry name" value="PELA"/>
    <property type="match status" value="1"/>
</dbReference>
<dbReference type="Pfam" id="PF03537">
    <property type="entry name" value="Glyco_hydro_114"/>
    <property type="match status" value="1"/>
</dbReference>
<dbReference type="InterPro" id="IPR004352">
    <property type="entry name" value="GH114_TIM-barrel"/>
</dbReference>
<dbReference type="InterPro" id="IPR016062">
    <property type="entry name" value="TM1410-rel"/>
</dbReference>
<keyword evidence="3" id="KW-0378">Hydrolase</keyword>
<keyword evidence="1" id="KW-1133">Transmembrane helix</keyword>
<evidence type="ECO:0000313" key="3">
    <source>
        <dbReference type="EMBL" id="QSI76712.1"/>
    </source>
</evidence>
<gene>
    <name evidence="3" type="ORF">JY500_19985</name>
</gene>
<dbReference type="PANTHER" id="PTHR35882:SF2">
    <property type="entry name" value="PELA"/>
    <property type="match status" value="1"/>
</dbReference>
<feature type="transmembrane region" description="Helical" evidence="1">
    <location>
        <begin position="44"/>
        <end position="67"/>
    </location>
</feature>
<dbReference type="CDD" id="cd10922">
    <property type="entry name" value="CE4_PelA_like_C"/>
    <property type="match status" value="1"/>
</dbReference>
<evidence type="ECO:0000256" key="1">
    <source>
        <dbReference type="SAM" id="Phobius"/>
    </source>
</evidence>
<proteinExistence type="predicted"/>
<dbReference type="Gene3D" id="3.20.20.70">
    <property type="entry name" value="Aldolase class I"/>
    <property type="match status" value="1"/>
</dbReference>
<dbReference type="GO" id="GO:0016787">
    <property type="term" value="F:hydrolase activity"/>
    <property type="evidence" value="ECO:0007669"/>
    <property type="project" value="UniProtKB-KW"/>
</dbReference>
<reference evidence="3 4" key="1">
    <citation type="submission" date="2021-02" db="EMBL/GenBank/DDBJ databases">
        <title>Niveibacterium changnyeongensis HC41.</title>
        <authorList>
            <person name="Kang M."/>
        </authorList>
    </citation>
    <scope>NUCLEOTIDE SEQUENCE [LARGE SCALE GENOMIC DNA]</scope>
    <source>
        <strain evidence="3 4">HC41</strain>
    </source>
</reference>
<dbReference type="PRINTS" id="PR01545">
    <property type="entry name" value="THEMAYE10DUF"/>
</dbReference>
<keyword evidence="1" id="KW-0472">Membrane</keyword>
<dbReference type="PIRSF" id="PIRSF029570">
    <property type="entry name" value="UCP029570"/>
    <property type="match status" value="1"/>
</dbReference>
<evidence type="ECO:0000259" key="2">
    <source>
        <dbReference type="Pfam" id="PF03537"/>
    </source>
</evidence>
<dbReference type="InterPro" id="IPR013785">
    <property type="entry name" value="Aldolase_TIM"/>
</dbReference>
<feature type="domain" description="Glycoside-hydrolase family GH114 TIM-barrel" evidence="2">
    <location>
        <begin position="65"/>
        <end position="306"/>
    </location>
</feature>
<accession>A0ABX7MB50</accession>
<organism evidence="3 4">
    <name type="scientific">Niveibacterium microcysteis</name>
    <dbReference type="NCBI Taxonomy" id="2811415"/>
    <lineage>
        <taxon>Bacteria</taxon>
        <taxon>Pseudomonadati</taxon>
        <taxon>Pseudomonadota</taxon>
        <taxon>Betaproteobacteria</taxon>
        <taxon>Rhodocyclales</taxon>
        <taxon>Rhodocyclaceae</taxon>
        <taxon>Niveibacterium</taxon>
    </lineage>
</organism>
<dbReference type="Proteomes" id="UP000663570">
    <property type="component" value="Chromosome"/>
</dbReference>
<dbReference type="RefSeq" id="WP_172202516.1">
    <property type="nucleotide sequence ID" value="NZ_CP071060.1"/>
</dbReference>
<keyword evidence="1" id="KW-0812">Transmembrane</keyword>
<sequence length="963" mass="104815">MAKSVVIGRGAAPGLAILGKGLANARGVWVRAGSVMKVLIGKRFWGLVLAALLSQPVLALSSIAFHYGADAPLDELKAFDVAVVDPDHGFDPVAYRGADGARSGSELFAYVSVGEVQPSRAFAKDIPASWQLGTNTTWASILIDQRAAGWPTFFADRIVAPLWAKGWRGFFLDTMDSYQLGGPQADPVAQQRGIVSLIHTLRSRFPGIRLIANRGFELLPQIAGDLEGVAAESLFRGYAHDTRSYREVAEADRAWLGEQLRAVRDRWKLAAIAIDYVAPADRELARDTARRIRAAGFIPWVADGALSTLGISTVEVMPRHIAVMIDGREAPALHYRSAHRFAEMPLNYFGYVADYFDVSKPLPVLDRARYAGIVSWFGGQLAPELQARYRKWLLDQIAAGLRIAVFEAPGFAADAAFARATGLLRSPPPVGQLTLERRHEAIGFEIEPPMNRRRLVGVRIDDSVGEPWARLRDEQGHRYDAVAITRWGGFALGSYAVVEISTSLEASRWVVDPFRFLKAALALPDLPMPETSSDAGRRMLFAHVDGDGFPSRAEFAGSPYAAQVMLDELVTRYPIPHALSVIEAEVAPDGLYPKESAALEAIARRGFALPNVEIATHTYSHPFKWRKVEAGDASTDDDADYHLEVPGYTPSLAREITASAEYIRKRLAPPGKPVGILLWSGDAVPSVAALDEAASAGLLNMNGGSTRVTAANPTMTEVSALGVRLAGRFQVYAPVMNENVYTNLWRGPFYGFRRVVETFRMTGEPRRIKPIDIYYHTYAASKPASLRSLREAYDWAMTQTTRPVFPSEFIRIATDFNRVALARDVTDGSYLLRGLGVLRSLRAPATLGEPNLAVSKGLAGWAEGPDGRYLILADSQAHITFGGGHNGPRLAGANGGVSALETTPASVRFALHGHGPLEFDLAGAEACRVSTARRTLTPRQVGTYQRFHLDDAAATIDLSCRAP</sequence>
<dbReference type="InterPro" id="IPR017853">
    <property type="entry name" value="GH"/>
</dbReference>
<dbReference type="EMBL" id="CP071060">
    <property type="protein sequence ID" value="QSI76712.1"/>
    <property type="molecule type" value="Genomic_DNA"/>
</dbReference>
<keyword evidence="4" id="KW-1185">Reference proteome</keyword>
<protein>
    <submittedName>
        <fullName evidence="3">Bifunctional glycoside hydrolase 114/ polysaccharide deacetylase family protein</fullName>
    </submittedName>
</protein>
<dbReference type="InterPro" id="IPR016925">
    <property type="entry name" value="UCP029570"/>
</dbReference>
<dbReference type="SUPFAM" id="SSF51445">
    <property type="entry name" value="(Trans)glycosidases"/>
    <property type="match status" value="1"/>
</dbReference>